<feature type="compositionally biased region" description="Basic and acidic residues" evidence="1">
    <location>
        <begin position="13"/>
        <end position="30"/>
    </location>
</feature>
<dbReference type="Proteomes" id="UP001145021">
    <property type="component" value="Unassembled WGS sequence"/>
</dbReference>
<dbReference type="AlphaFoldDB" id="A0A9W7XRE9"/>
<accession>A0A9W7XRE9</accession>
<feature type="compositionally biased region" description="Polar residues" evidence="1">
    <location>
        <begin position="1"/>
        <end position="12"/>
    </location>
</feature>
<sequence length="123" mass="13846">MTDSNSTSSTGENRARSSSEDAKQAKMMEDPIMRDYVKKILGENAEPPADYASLIIESRRRGREGLPQPHLRPHRCDKHLQDFLDGIFQGGFWGPAKVYFRCIGSKQGEEPDRYKLQSSQGGT</sequence>
<gene>
    <name evidence="2" type="ORF">LPJ64_001061</name>
</gene>
<protein>
    <submittedName>
        <fullName evidence="2">Uncharacterized protein</fullName>
    </submittedName>
</protein>
<evidence type="ECO:0000256" key="1">
    <source>
        <dbReference type="SAM" id="MobiDB-lite"/>
    </source>
</evidence>
<dbReference type="EMBL" id="JANBOH010000025">
    <property type="protein sequence ID" value="KAJ1647603.1"/>
    <property type="molecule type" value="Genomic_DNA"/>
</dbReference>
<reference evidence="2" key="1">
    <citation type="submission" date="2022-07" db="EMBL/GenBank/DDBJ databases">
        <title>Phylogenomic reconstructions and comparative analyses of Kickxellomycotina fungi.</title>
        <authorList>
            <person name="Reynolds N.K."/>
            <person name="Stajich J.E."/>
            <person name="Barry K."/>
            <person name="Grigoriev I.V."/>
            <person name="Crous P."/>
            <person name="Smith M.E."/>
        </authorList>
    </citation>
    <scope>NUCLEOTIDE SEQUENCE</scope>
    <source>
        <strain evidence="2">NBRC 105413</strain>
    </source>
</reference>
<evidence type="ECO:0000313" key="2">
    <source>
        <dbReference type="EMBL" id="KAJ1647603.1"/>
    </source>
</evidence>
<keyword evidence="3" id="KW-1185">Reference proteome</keyword>
<comment type="caution">
    <text evidence="2">The sequence shown here is derived from an EMBL/GenBank/DDBJ whole genome shotgun (WGS) entry which is preliminary data.</text>
</comment>
<evidence type="ECO:0000313" key="3">
    <source>
        <dbReference type="Proteomes" id="UP001145021"/>
    </source>
</evidence>
<proteinExistence type="predicted"/>
<feature type="region of interest" description="Disordered" evidence="1">
    <location>
        <begin position="1"/>
        <end position="30"/>
    </location>
</feature>
<name>A0A9W7XRE9_9FUNG</name>
<organism evidence="2 3">
    <name type="scientific">Coemansia asiatica</name>
    <dbReference type="NCBI Taxonomy" id="1052880"/>
    <lineage>
        <taxon>Eukaryota</taxon>
        <taxon>Fungi</taxon>
        <taxon>Fungi incertae sedis</taxon>
        <taxon>Zoopagomycota</taxon>
        <taxon>Kickxellomycotina</taxon>
        <taxon>Kickxellomycetes</taxon>
        <taxon>Kickxellales</taxon>
        <taxon>Kickxellaceae</taxon>
        <taxon>Coemansia</taxon>
    </lineage>
</organism>